<dbReference type="EMBL" id="UINC01087580">
    <property type="protein sequence ID" value="SVC37055.1"/>
    <property type="molecule type" value="Genomic_DNA"/>
</dbReference>
<organism evidence="1">
    <name type="scientific">marine metagenome</name>
    <dbReference type="NCBI Taxonomy" id="408172"/>
    <lineage>
        <taxon>unclassified sequences</taxon>
        <taxon>metagenomes</taxon>
        <taxon>ecological metagenomes</taxon>
    </lineage>
</organism>
<evidence type="ECO:0000313" key="1">
    <source>
        <dbReference type="EMBL" id="SVC37055.1"/>
    </source>
</evidence>
<evidence type="ECO:0008006" key="2">
    <source>
        <dbReference type="Google" id="ProtNLM"/>
    </source>
</evidence>
<gene>
    <name evidence="1" type="ORF">METZ01_LOCUS289909</name>
</gene>
<accession>A0A382LMR7</accession>
<dbReference type="SUPFAM" id="SSF51445">
    <property type="entry name" value="(Trans)glycosidases"/>
    <property type="match status" value="1"/>
</dbReference>
<name>A0A382LMR7_9ZZZZ</name>
<proteinExistence type="predicted"/>
<feature type="non-terminal residue" evidence="1">
    <location>
        <position position="87"/>
    </location>
</feature>
<protein>
    <recommendedName>
        <fullName evidence="2">Glycoside hydrolase family 42 N-terminal domain-containing protein</fullName>
    </recommendedName>
</protein>
<sequence length="87" mass="10029">MGTTAARWTSEQAHAWYREAGSIRGCNYLPRSAVNMTEMWQAETFDPVTIDQELGWAQLAGYNSVRIFIQYLVWEDDPVGMKARLDR</sequence>
<reference evidence="1" key="1">
    <citation type="submission" date="2018-05" db="EMBL/GenBank/DDBJ databases">
        <authorList>
            <person name="Lanie J.A."/>
            <person name="Ng W.-L."/>
            <person name="Kazmierczak K.M."/>
            <person name="Andrzejewski T.M."/>
            <person name="Davidsen T.M."/>
            <person name="Wayne K.J."/>
            <person name="Tettelin H."/>
            <person name="Glass J.I."/>
            <person name="Rusch D."/>
            <person name="Podicherti R."/>
            <person name="Tsui H.-C.T."/>
            <person name="Winkler M.E."/>
        </authorList>
    </citation>
    <scope>NUCLEOTIDE SEQUENCE</scope>
</reference>
<dbReference type="InterPro" id="IPR017853">
    <property type="entry name" value="GH"/>
</dbReference>
<dbReference type="AlphaFoldDB" id="A0A382LMR7"/>